<feature type="non-terminal residue" evidence="1">
    <location>
        <position position="211"/>
    </location>
</feature>
<dbReference type="Proteomes" id="UP001145114">
    <property type="component" value="Unassembled WGS sequence"/>
</dbReference>
<gene>
    <name evidence="1" type="primary">TPT1</name>
    <name evidence="1" type="ORF">EV182_002151</name>
</gene>
<accession>A0ACC1HZQ8</accession>
<evidence type="ECO:0000313" key="2">
    <source>
        <dbReference type="Proteomes" id="UP001145114"/>
    </source>
</evidence>
<name>A0ACC1HZQ8_9FUNG</name>
<sequence length="211" mass="23447">MMSAAKGPGYQRNKDPVVQLSRRLSYYLRHGAQKHKLNMREDGSVAVSELVLVAIILSSSIKLGLPLTLWILTMQLKLPELRNVTLDQIKHVVVTNDKKRFTLFSEPAPAGLEGPSDPSLHQTWYIRANQGHSIEIKALPLRPITDPCEFPNIVHGTNFKAWKSIKSQGLKTMGRNHIHFAPGILGEEGVVSGMRVGCTVFIYIDAEAAMK</sequence>
<comment type="caution">
    <text evidence="1">The sequence shown here is derived from an EMBL/GenBank/DDBJ whole genome shotgun (WGS) entry which is preliminary data.</text>
</comment>
<evidence type="ECO:0000313" key="1">
    <source>
        <dbReference type="EMBL" id="KAJ1679389.1"/>
    </source>
</evidence>
<proteinExistence type="predicted"/>
<keyword evidence="1" id="KW-0808">Transferase</keyword>
<dbReference type="EC" id="2.7.1.160" evidence="1"/>
<keyword evidence="2" id="KW-1185">Reference proteome</keyword>
<protein>
    <submittedName>
        <fullName evidence="1">tRNA 2'-phosphotransferase</fullName>
        <ecNumber evidence="1">2.7.1.160</ecNumber>
    </submittedName>
</protein>
<dbReference type="EMBL" id="JAMZIH010000411">
    <property type="protein sequence ID" value="KAJ1679389.1"/>
    <property type="molecule type" value="Genomic_DNA"/>
</dbReference>
<organism evidence="1 2">
    <name type="scientific">Spiromyces aspiralis</name>
    <dbReference type="NCBI Taxonomy" id="68401"/>
    <lineage>
        <taxon>Eukaryota</taxon>
        <taxon>Fungi</taxon>
        <taxon>Fungi incertae sedis</taxon>
        <taxon>Zoopagomycota</taxon>
        <taxon>Kickxellomycotina</taxon>
        <taxon>Kickxellomycetes</taxon>
        <taxon>Kickxellales</taxon>
        <taxon>Kickxellaceae</taxon>
        <taxon>Spiromyces</taxon>
    </lineage>
</organism>
<reference evidence="1" key="1">
    <citation type="submission" date="2022-06" db="EMBL/GenBank/DDBJ databases">
        <title>Phylogenomic reconstructions and comparative analyses of Kickxellomycotina fungi.</title>
        <authorList>
            <person name="Reynolds N.K."/>
            <person name="Stajich J.E."/>
            <person name="Barry K."/>
            <person name="Grigoriev I.V."/>
            <person name="Crous P."/>
            <person name="Smith M.E."/>
        </authorList>
    </citation>
    <scope>NUCLEOTIDE SEQUENCE</scope>
    <source>
        <strain evidence="1">RSA 2271</strain>
    </source>
</reference>